<evidence type="ECO:0000313" key="2">
    <source>
        <dbReference type="EMBL" id="AWD32624.1"/>
    </source>
</evidence>
<dbReference type="Pfam" id="PF10276">
    <property type="entry name" value="zf-CHCC"/>
    <property type="match status" value="1"/>
</dbReference>
<dbReference type="KEGG" id="kso:CKSOR_00518"/>
<keyword evidence="3" id="KW-1185">Reference proteome</keyword>
<reference evidence="2 3" key="1">
    <citation type="journal article" date="2018" name="Parasitology">
        <title>The reduced genome of Candidatus Kinetoplastibacterium sorsogonicusi, the endosymbiont of Kentomonas sorsogonicus (Trypanosomatidae): loss of the haem-synthesis pathway.</title>
        <authorList>
            <person name="Silva F.M."/>
            <person name="Kostygov A.Y."/>
            <person name="Spodareva V.V."/>
            <person name="Butenko A."/>
            <person name="Tossou R."/>
            <person name="Lukes J."/>
            <person name="Yurchenko V."/>
            <person name="Alves J.M.P."/>
        </authorList>
    </citation>
    <scope>NUCLEOTIDE SEQUENCE [LARGE SCALE GENOMIC DNA]</scope>
    <source>
        <strain evidence="2 3">MF-08</strain>
    </source>
</reference>
<dbReference type="EMBL" id="CP025628">
    <property type="protein sequence ID" value="AWD32624.1"/>
    <property type="molecule type" value="Genomic_DNA"/>
</dbReference>
<name>A0A3S7JAD1_9PROT</name>
<dbReference type="InterPro" id="IPR019401">
    <property type="entry name" value="Znf_CHCC"/>
</dbReference>
<evidence type="ECO:0000259" key="1">
    <source>
        <dbReference type="Pfam" id="PF10276"/>
    </source>
</evidence>
<accession>A0A3S7JAD1</accession>
<feature type="domain" description="Zinc finger CHCC-type" evidence="1">
    <location>
        <begin position="35"/>
        <end position="59"/>
    </location>
</feature>
<protein>
    <recommendedName>
        <fullName evidence="1">Zinc finger CHCC-type domain-containing protein</fullName>
    </recommendedName>
</protein>
<evidence type="ECO:0000313" key="3">
    <source>
        <dbReference type="Proteomes" id="UP000266796"/>
    </source>
</evidence>
<organism evidence="2 3">
    <name type="scientific">Candidatus Kinetoplastidibacterium kentomonadis</name>
    <dbReference type="NCBI Taxonomy" id="1576550"/>
    <lineage>
        <taxon>Bacteria</taxon>
        <taxon>Pseudomonadati</taxon>
        <taxon>Pseudomonadota</taxon>
        <taxon>Betaproteobacteria</taxon>
        <taxon>Candidatus Kinetoplastidibacterium</taxon>
    </lineage>
</organism>
<dbReference type="AlphaFoldDB" id="A0A3S7JAD1"/>
<dbReference type="RefSeq" id="WP_108674027.1">
    <property type="nucleotide sequence ID" value="NZ_CP025628.1"/>
</dbReference>
<proteinExistence type="predicted"/>
<dbReference type="Gene3D" id="2.60.260.40">
    <property type="entry name" value="q5lls5 like domains"/>
    <property type="match status" value="1"/>
</dbReference>
<dbReference type="OrthoDB" id="9806844at2"/>
<gene>
    <name evidence="2" type="ORF">CKSOR_00518</name>
</gene>
<sequence>MNTINNHIVQKRIIEIKSKDVSICCPMPNENIWNLHPKIFLKITAPDNKVKCPYCNTEYRIFVK</sequence>
<dbReference type="Proteomes" id="UP000266796">
    <property type="component" value="Chromosome"/>
</dbReference>